<name>A0A9D1IQD7_9FIRM</name>
<reference evidence="1" key="2">
    <citation type="journal article" date="2021" name="PeerJ">
        <title>Extensive microbial diversity within the chicken gut microbiome revealed by metagenomics and culture.</title>
        <authorList>
            <person name="Gilroy R."/>
            <person name="Ravi A."/>
            <person name="Getino M."/>
            <person name="Pursley I."/>
            <person name="Horton D.L."/>
            <person name="Alikhan N.F."/>
            <person name="Baker D."/>
            <person name="Gharbi K."/>
            <person name="Hall N."/>
            <person name="Watson M."/>
            <person name="Adriaenssens E.M."/>
            <person name="Foster-Nyarko E."/>
            <person name="Jarju S."/>
            <person name="Secka A."/>
            <person name="Antonio M."/>
            <person name="Oren A."/>
            <person name="Chaudhuri R.R."/>
            <person name="La Ragione R."/>
            <person name="Hildebrand F."/>
            <person name="Pallen M.J."/>
        </authorList>
    </citation>
    <scope>NUCLEOTIDE SEQUENCE</scope>
    <source>
        <strain evidence="1">CHK193-30670</strain>
    </source>
</reference>
<accession>A0A9D1IQD7</accession>
<comment type="caution">
    <text evidence="1">The sequence shown here is derived from an EMBL/GenBank/DDBJ whole genome shotgun (WGS) entry which is preliminary data.</text>
</comment>
<gene>
    <name evidence="1" type="ORF">IAB68_03190</name>
</gene>
<proteinExistence type="predicted"/>
<evidence type="ECO:0000313" key="2">
    <source>
        <dbReference type="Proteomes" id="UP000824074"/>
    </source>
</evidence>
<evidence type="ECO:0000313" key="1">
    <source>
        <dbReference type="EMBL" id="HIU40282.1"/>
    </source>
</evidence>
<organism evidence="1 2">
    <name type="scientific">Candidatus Aphodocola excrementigallinarum</name>
    <dbReference type="NCBI Taxonomy" id="2840670"/>
    <lineage>
        <taxon>Bacteria</taxon>
        <taxon>Bacillati</taxon>
        <taxon>Bacillota</taxon>
        <taxon>Bacilli</taxon>
        <taxon>Candidatus Aphodocola</taxon>
    </lineage>
</organism>
<reference evidence="1" key="1">
    <citation type="submission" date="2020-10" db="EMBL/GenBank/DDBJ databases">
        <authorList>
            <person name="Gilroy R."/>
        </authorList>
    </citation>
    <scope>NUCLEOTIDE SEQUENCE</scope>
    <source>
        <strain evidence="1">CHK193-30670</strain>
    </source>
</reference>
<sequence>MKDSETKEFVKKVKVESAYRKFIKKDIIYKIINIYDKNFNKQSYPNKIDDPLKIALDFYKNYNINYYNIIINGLRNKRIVISKENGKSFVDKENNKSFIRIYDNDADVYVIVHELAHFIDGNSNPKIVPNQYWFLSEVFSFYMEKKLELYLKNEKYSDLISARINNRMYYESKMVEAIKNELWYEDLYRKNGVIKKEDIYIKKIKTIIKYDIECNIVNYLLMYPVANILSDKLIKDAIITNDNELVKECLNMNLYDVLEDYQQGAMIK</sequence>
<dbReference type="EMBL" id="DVMT01000032">
    <property type="protein sequence ID" value="HIU40282.1"/>
    <property type="molecule type" value="Genomic_DNA"/>
</dbReference>
<dbReference type="Proteomes" id="UP000824074">
    <property type="component" value="Unassembled WGS sequence"/>
</dbReference>
<protein>
    <submittedName>
        <fullName evidence="1">Uncharacterized protein</fullName>
    </submittedName>
</protein>
<dbReference type="AlphaFoldDB" id="A0A9D1IQD7"/>